<comment type="similarity">
    <text evidence="1 3">Belongs to the glycosyl hydrolase 1 family.</text>
</comment>
<name>A0A2G9G620_9LAMI</name>
<dbReference type="Gene3D" id="3.20.20.80">
    <property type="entry name" value="Glycosidases"/>
    <property type="match status" value="1"/>
</dbReference>
<sequence>MRIHFTNYDESGLNICPEGLYEKLVYIKNKYPDAPPIIITENGVAEQNDPKKTAKQVCVDPQRSKYHQDHLAYLLKAINEVKSDVRGYFVWAWCDNFEWNQGYTLRFGINYVDFTNNQTRYPKNSAKWFAKFLGAEKEKIEGSVSNKRSIEDNSENATGKRLRAA</sequence>
<keyword evidence="6" id="KW-1185">Reference proteome</keyword>
<evidence type="ECO:0000256" key="3">
    <source>
        <dbReference type="RuleBase" id="RU003690"/>
    </source>
</evidence>
<evidence type="ECO:0000256" key="1">
    <source>
        <dbReference type="ARBA" id="ARBA00010838"/>
    </source>
</evidence>
<dbReference type="GO" id="GO:0005975">
    <property type="term" value="P:carbohydrate metabolic process"/>
    <property type="evidence" value="ECO:0007669"/>
    <property type="project" value="InterPro"/>
</dbReference>
<feature type="active site" description="Nucleophile" evidence="2">
    <location>
        <position position="41"/>
    </location>
</feature>
<evidence type="ECO:0000313" key="6">
    <source>
        <dbReference type="Proteomes" id="UP000231279"/>
    </source>
</evidence>
<dbReference type="STRING" id="429701.A0A2G9G620"/>
<dbReference type="OrthoDB" id="911808at2759"/>
<evidence type="ECO:0000256" key="4">
    <source>
        <dbReference type="SAM" id="MobiDB-lite"/>
    </source>
</evidence>
<dbReference type="EMBL" id="NKXS01006775">
    <property type="protein sequence ID" value="PIN00747.1"/>
    <property type="molecule type" value="Genomic_DNA"/>
</dbReference>
<dbReference type="GO" id="GO:0008422">
    <property type="term" value="F:beta-glucosidase activity"/>
    <property type="evidence" value="ECO:0007669"/>
    <property type="project" value="UniProtKB-EC"/>
</dbReference>
<dbReference type="InterPro" id="IPR001360">
    <property type="entry name" value="Glyco_hydro_1"/>
</dbReference>
<keyword evidence="5" id="KW-0378">Hydrolase</keyword>
<dbReference type="InterPro" id="IPR018120">
    <property type="entry name" value="Glyco_hydro_1_AS"/>
</dbReference>
<organism evidence="5 6">
    <name type="scientific">Handroanthus impetiginosus</name>
    <dbReference type="NCBI Taxonomy" id="429701"/>
    <lineage>
        <taxon>Eukaryota</taxon>
        <taxon>Viridiplantae</taxon>
        <taxon>Streptophyta</taxon>
        <taxon>Embryophyta</taxon>
        <taxon>Tracheophyta</taxon>
        <taxon>Spermatophyta</taxon>
        <taxon>Magnoliopsida</taxon>
        <taxon>eudicotyledons</taxon>
        <taxon>Gunneridae</taxon>
        <taxon>Pentapetalae</taxon>
        <taxon>asterids</taxon>
        <taxon>lamiids</taxon>
        <taxon>Lamiales</taxon>
        <taxon>Bignoniaceae</taxon>
        <taxon>Crescentiina</taxon>
        <taxon>Tabebuia alliance</taxon>
        <taxon>Handroanthus</taxon>
    </lineage>
</organism>
<dbReference type="PANTHER" id="PTHR10353:SF246">
    <property type="entry name" value="3-ALPHA-(S)-STRICTOSIDINE BETA-GLUCOSIDASE"/>
    <property type="match status" value="1"/>
</dbReference>
<protein>
    <submittedName>
        <fullName evidence="5">Beta-glucosidase</fullName>
        <ecNumber evidence="5">3.2.1.21</ecNumber>
    </submittedName>
</protein>
<dbReference type="SUPFAM" id="SSF51445">
    <property type="entry name" value="(Trans)glycosidases"/>
    <property type="match status" value="1"/>
</dbReference>
<proteinExistence type="inferred from homology"/>
<keyword evidence="5" id="KW-0326">Glycosidase</keyword>
<accession>A0A2G9G620</accession>
<dbReference type="Pfam" id="PF00232">
    <property type="entry name" value="Glyco_hydro_1"/>
    <property type="match status" value="1"/>
</dbReference>
<evidence type="ECO:0000256" key="2">
    <source>
        <dbReference type="PROSITE-ProRule" id="PRU10055"/>
    </source>
</evidence>
<gene>
    <name evidence="5" type="ORF">CDL12_26750</name>
</gene>
<dbReference type="AlphaFoldDB" id="A0A2G9G620"/>
<dbReference type="PRINTS" id="PR00131">
    <property type="entry name" value="GLHYDRLASE1"/>
</dbReference>
<comment type="caution">
    <text evidence="5">The sequence shown here is derived from an EMBL/GenBank/DDBJ whole genome shotgun (WGS) entry which is preliminary data.</text>
</comment>
<dbReference type="InterPro" id="IPR017853">
    <property type="entry name" value="GH"/>
</dbReference>
<dbReference type="Proteomes" id="UP000231279">
    <property type="component" value="Unassembled WGS sequence"/>
</dbReference>
<dbReference type="EC" id="3.2.1.21" evidence="5"/>
<feature type="region of interest" description="Disordered" evidence="4">
    <location>
        <begin position="142"/>
        <end position="165"/>
    </location>
</feature>
<dbReference type="PROSITE" id="PS00572">
    <property type="entry name" value="GLYCOSYL_HYDROL_F1_1"/>
    <property type="match status" value="1"/>
</dbReference>
<dbReference type="PANTHER" id="PTHR10353">
    <property type="entry name" value="GLYCOSYL HYDROLASE"/>
    <property type="match status" value="1"/>
</dbReference>
<evidence type="ECO:0000313" key="5">
    <source>
        <dbReference type="EMBL" id="PIN00747.1"/>
    </source>
</evidence>
<reference evidence="6" key="1">
    <citation type="journal article" date="2018" name="Gigascience">
        <title>Genome assembly of the Pink Ipe (Handroanthus impetiginosus, Bignoniaceae), a highly valued, ecologically keystone Neotropical timber forest tree.</title>
        <authorList>
            <person name="Silva-Junior O.B."/>
            <person name="Grattapaglia D."/>
            <person name="Novaes E."/>
            <person name="Collevatti R.G."/>
        </authorList>
    </citation>
    <scope>NUCLEOTIDE SEQUENCE [LARGE SCALE GENOMIC DNA]</scope>
    <source>
        <strain evidence="6">cv. UFG-1</strain>
    </source>
</reference>